<dbReference type="AlphaFoldDB" id="A0A939JHK3"/>
<dbReference type="GO" id="GO:0016787">
    <property type="term" value="F:hydrolase activity"/>
    <property type="evidence" value="ECO:0007669"/>
    <property type="project" value="UniProtKB-KW"/>
</dbReference>
<sequence length="369" mass="38795">MTLRRGYALLAALVAIVVALSVGIVLLARTPASAVRSQLARPSAWIGTWAAAPAGAEPGTSRGFPGSTVRNIVHTSIGGTQARITLSNLYGARPLRITRATVGTIRVTFAGRMAVTIPAGRQTVSDPVRVRVAADSDLVVDVLTPGASGPVTYHPHTQQLSALVNGAGVQATPYWRYLTAVDVLTNRAEGTVIAFGDSITDGYQSTEGADRRWPDVLADRLDGRYGVVNAGIAGNRLLTEGRGGRSGRSGLARFDRDVLAHSGAKTVLVALGINDVLHGSDAASITAGLRELTARAHARGLRVVGATLTPFGGYARATARREAVREEVNGAIRAGKIFDSVVDFDRVVRDPYAPGRMLGRYDSGDHLHP</sequence>
<dbReference type="Proteomes" id="UP000664167">
    <property type="component" value="Unassembled WGS sequence"/>
</dbReference>
<keyword evidence="3" id="KW-1185">Reference proteome</keyword>
<gene>
    <name evidence="2" type="ORF">J0695_31845</name>
</gene>
<dbReference type="SUPFAM" id="SSF52266">
    <property type="entry name" value="SGNH hydrolase"/>
    <property type="match status" value="1"/>
</dbReference>
<dbReference type="PANTHER" id="PTHR43784">
    <property type="entry name" value="GDSL-LIKE LIPASE/ACYLHYDROLASE, PUTATIVE (AFU_ORTHOLOGUE AFUA_2G00820)-RELATED"/>
    <property type="match status" value="1"/>
</dbReference>
<reference evidence="2" key="1">
    <citation type="submission" date="2021-03" db="EMBL/GenBank/DDBJ databases">
        <title>Streptomyces poriferae sp. nov., a novel marine sponge-derived Actinobacteria species with anti-MRSA activity.</title>
        <authorList>
            <person name="Sandoval-Powers M."/>
            <person name="Kralova S."/>
            <person name="Nguyen G.-S."/>
            <person name="Fawwal D."/>
            <person name="Degnes K."/>
            <person name="Klinkenberg G."/>
            <person name="Sletta H."/>
            <person name="Wentzel A."/>
            <person name="Liles M.R."/>
        </authorList>
    </citation>
    <scope>NUCLEOTIDE SEQUENCE</scope>
    <source>
        <strain evidence="2">DSM 41794</strain>
    </source>
</reference>
<dbReference type="EMBL" id="JAFLRJ010000387">
    <property type="protein sequence ID" value="MBO0516331.1"/>
    <property type="molecule type" value="Genomic_DNA"/>
</dbReference>
<keyword evidence="2" id="KW-0378">Hydrolase</keyword>
<feature type="domain" description="SGNH hydrolase-type esterase" evidence="1">
    <location>
        <begin position="194"/>
        <end position="369"/>
    </location>
</feature>
<name>A0A939JHK3_9ACTN</name>
<dbReference type="InterPro" id="IPR053140">
    <property type="entry name" value="GDSL_Rv0518-like"/>
</dbReference>
<comment type="caution">
    <text evidence="2">The sequence shown here is derived from an EMBL/GenBank/DDBJ whole genome shotgun (WGS) entry which is preliminary data.</text>
</comment>
<protein>
    <submittedName>
        <fullName evidence="2">SGNH/GDSL hydrolase family protein</fullName>
    </submittedName>
</protein>
<dbReference type="PANTHER" id="PTHR43784:SF2">
    <property type="entry name" value="GDSL-LIKE LIPASE_ACYLHYDROLASE, PUTATIVE (AFU_ORTHOLOGUE AFUA_2G00820)-RELATED"/>
    <property type="match status" value="1"/>
</dbReference>
<organism evidence="2 3">
    <name type="scientific">Streptomyces beijiangensis</name>
    <dbReference type="NCBI Taxonomy" id="163361"/>
    <lineage>
        <taxon>Bacteria</taxon>
        <taxon>Bacillati</taxon>
        <taxon>Actinomycetota</taxon>
        <taxon>Actinomycetes</taxon>
        <taxon>Kitasatosporales</taxon>
        <taxon>Streptomycetaceae</taxon>
        <taxon>Streptomyces</taxon>
    </lineage>
</organism>
<evidence type="ECO:0000313" key="2">
    <source>
        <dbReference type="EMBL" id="MBO0516331.1"/>
    </source>
</evidence>
<accession>A0A939JHK3</accession>
<evidence type="ECO:0000259" key="1">
    <source>
        <dbReference type="Pfam" id="PF13472"/>
    </source>
</evidence>
<dbReference type="InterPro" id="IPR013830">
    <property type="entry name" value="SGNH_hydro"/>
</dbReference>
<feature type="non-terminal residue" evidence="2">
    <location>
        <position position="369"/>
    </location>
</feature>
<dbReference type="RefSeq" id="WP_206967982.1">
    <property type="nucleotide sequence ID" value="NZ_JAFLRJ010000387.1"/>
</dbReference>
<proteinExistence type="predicted"/>
<dbReference type="Gene3D" id="3.40.50.1110">
    <property type="entry name" value="SGNH hydrolase"/>
    <property type="match status" value="1"/>
</dbReference>
<dbReference type="Pfam" id="PF13472">
    <property type="entry name" value="Lipase_GDSL_2"/>
    <property type="match status" value="1"/>
</dbReference>
<dbReference type="InterPro" id="IPR036514">
    <property type="entry name" value="SGNH_hydro_sf"/>
</dbReference>
<evidence type="ECO:0000313" key="3">
    <source>
        <dbReference type="Proteomes" id="UP000664167"/>
    </source>
</evidence>